<evidence type="ECO:0000313" key="6">
    <source>
        <dbReference type="Proteomes" id="UP000267223"/>
    </source>
</evidence>
<dbReference type="InterPro" id="IPR002053">
    <property type="entry name" value="Glyco_hydro_25"/>
</dbReference>
<dbReference type="CDD" id="cd06524">
    <property type="entry name" value="GH25_YegX-like"/>
    <property type="match status" value="1"/>
</dbReference>
<evidence type="ECO:0000256" key="1">
    <source>
        <dbReference type="ARBA" id="ARBA00010646"/>
    </source>
</evidence>
<evidence type="ECO:0000256" key="3">
    <source>
        <dbReference type="ARBA" id="ARBA00023295"/>
    </source>
</evidence>
<dbReference type="PANTHER" id="PTHR34135:SF2">
    <property type="entry name" value="LYSOZYME"/>
    <property type="match status" value="1"/>
</dbReference>
<dbReference type="RefSeq" id="WP_123119259.1">
    <property type="nucleotide sequence ID" value="NZ_RJJR01000002.1"/>
</dbReference>
<accession>A0A3M9NN01</accession>
<dbReference type="SUPFAM" id="SSF51445">
    <property type="entry name" value="(Trans)glycosidases"/>
    <property type="match status" value="1"/>
</dbReference>
<feature type="transmembrane region" description="Helical" evidence="4">
    <location>
        <begin position="12"/>
        <end position="30"/>
    </location>
</feature>
<keyword evidence="3" id="KW-0326">Glycosidase</keyword>
<dbReference type="GO" id="GO:0016998">
    <property type="term" value="P:cell wall macromolecule catabolic process"/>
    <property type="evidence" value="ECO:0007669"/>
    <property type="project" value="InterPro"/>
</dbReference>
<dbReference type="OrthoDB" id="9798192at2"/>
<dbReference type="GO" id="GO:0003796">
    <property type="term" value="F:lysozyme activity"/>
    <property type="evidence" value="ECO:0007669"/>
    <property type="project" value="InterPro"/>
</dbReference>
<evidence type="ECO:0000256" key="4">
    <source>
        <dbReference type="SAM" id="Phobius"/>
    </source>
</evidence>
<comment type="caution">
    <text evidence="5">The sequence shown here is derived from an EMBL/GenBank/DDBJ whole genome shotgun (WGS) entry which is preliminary data.</text>
</comment>
<dbReference type="InterPro" id="IPR017853">
    <property type="entry name" value="GH"/>
</dbReference>
<keyword evidence="6" id="KW-1185">Reference proteome</keyword>
<gene>
    <name evidence="5" type="ORF">EFY79_03260</name>
</gene>
<dbReference type="Gene3D" id="3.20.20.80">
    <property type="entry name" value="Glycosidases"/>
    <property type="match status" value="1"/>
</dbReference>
<dbReference type="Proteomes" id="UP000267223">
    <property type="component" value="Unassembled WGS sequence"/>
</dbReference>
<evidence type="ECO:0000256" key="2">
    <source>
        <dbReference type="ARBA" id="ARBA00022801"/>
    </source>
</evidence>
<proteinExistence type="inferred from homology"/>
<dbReference type="GO" id="GO:0016052">
    <property type="term" value="P:carbohydrate catabolic process"/>
    <property type="evidence" value="ECO:0007669"/>
    <property type="project" value="TreeGrafter"/>
</dbReference>
<name>A0A3M9NN01_9BACT</name>
<dbReference type="SMART" id="SM00641">
    <property type="entry name" value="Glyco_25"/>
    <property type="match status" value="1"/>
</dbReference>
<organism evidence="5 6">
    <name type="scientific">Hanamia caeni</name>
    <dbReference type="NCBI Taxonomy" id="2294116"/>
    <lineage>
        <taxon>Bacteria</taxon>
        <taxon>Pseudomonadati</taxon>
        <taxon>Bacteroidota</taxon>
        <taxon>Chitinophagia</taxon>
        <taxon>Chitinophagales</taxon>
        <taxon>Chitinophagaceae</taxon>
        <taxon>Hanamia</taxon>
    </lineage>
</organism>
<protein>
    <submittedName>
        <fullName evidence="5">Glycoside hydrolase family 25 protein</fullName>
    </submittedName>
</protein>
<keyword evidence="4" id="KW-1133">Transmembrane helix</keyword>
<dbReference type="PROSITE" id="PS51904">
    <property type="entry name" value="GLYCOSYL_HYDROL_F25_2"/>
    <property type="match status" value="1"/>
</dbReference>
<dbReference type="Pfam" id="PF01183">
    <property type="entry name" value="Glyco_hydro_25"/>
    <property type="match status" value="1"/>
</dbReference>
<sequence>MAKKKKRTSGTFFKIFIALCILITCFYYIFRLLIFPPHVFYSGFQIEIPNGYEIHGIDVSRYQSIINWKEVKEMTDDGIKIGFAFIKATEGTSIVDEQFRRNWAEAESENIPRGAYHFFVPKRNAKKQAQNFIQIVDLKPGDLPPVLDVEKSRGVSVNEMQKEVKAWLDAVEEHYGVKPILYTNIDFYEHYFQTGFDEYPLWIAHYLQPDKPRIENKWVFWQHSEKGRVDGINAFVDFNIFYGDSSDFQELLIP</sequence>
<dbReference type="EMBL" id="RJJR01000002">
    <property type="protein sequence ID" value="RNI38697.1"/>
    <property type="molecule type" value="Genomic_DNA"/>
</dbReference>
<dbReference type="GO" id="GO:0009253">
    <property type="term" value="P:peptidoglycan catabolic process"/>
    <property type="evidence" value="ECO:0007669"/>
    <property type="project" value="InterPro"/>
</dbReference>
<reference evidence="5 6" key="1">
    <citation type="submission" date="2018-11" db="EMBL/GenBank/DDBJ databases">
        <title>Draft genome sequence of Ferruginibacter sp. BO-59.</title>
        <authorList>
            <person name="Im W.T."/>
        </authorList>
    </citation>
    <scope>NUCLEOTIDE SEQUENCE [LARGE SCALE GENOMIC DNA]</scope>
    <source>
        <strain evidence="5 6">BO-59</strain>
    </source>
</reference>
<dbReference type="AlphaFoldDB" id="A0A3M9NN01"/>
<comment type="similarity">
    <text evidence="1">Belongs to the glycosyl hydrolase 25 family.</text>
</comment>
<evidence type="ECO:0000313" key="5">
    <source>
        <dbReference type="EMBL" id="RNI38697.1"/>
    </source>
</evidence>
<keyword evidence="4" id="KW-0812">Transmembrane</keyword>
<dbReference type="PANTHER" id="PTHR34135">
    <property type="entry name" value="LYSOZYME"/>
    <property type="match status" value="1"/>
</dbReference>
<keyword evidence="4" id="KW-0472">Membrane</keyword>
<dbReference type="InterPro" id="IPR018077">
    <property type="entry name" value="Glyco_hydro_fam25_subgr"/>
</dbReference>
<keyword evidence="2 5" id="KW-0378">Hydrolase</keyword>